<dbReference type="Pfam" id="PF01734">
    <property type="entry name" value="Patatin"/>
    <property type="match status" value="1"/>
</dbReference>
<gene>
    <name evidence="3" type="ORF">FEHR0123_LOCUS6962</name>
</gene>
<accession>A0A7S3MN87</accession>
<sequence>MHEGNPDDFQWDVITGISGGAINTCATSVWAKEDGLAMSEWLSDEWNNLRTDSIWKWWPGGPVAGFNEKSFMDDTPLIEFLSTTFAEFPEGVKREAMVGTVDANKGEYQRWYLNEIAKDKFGDLGPRACTSSASLPGLFIPQVFEGGVYIDGGTAMGLDAISAVERCLTHVDSEEQVTLDIMLLDRFVAPPPEQDDSDTIANYLRYHEIHSYFKGLENVITTMLTYPNVNYRYILEPSGHYPKLWNLLNFGPKNTWPMQQNGMEDAKSALAAGEGAGFDKFRAWIENKEQPTASLRDFPNFTQ</sequence>
<organism evidence="3">
    <name type="scientific">Favella ehrenbergii</name>
    <dbReference type="NCBI Taxonomy" id="182087"/>
    <lineage>
        <taxon>Eukaryota</taxon>
        <taxon>Sar</taxon>
        <taxon>Alveolata</taxon>
        <taxon>Ciliophora</taxon>
        <taxon>Intramacronucleata</taxon>
        <taxon>Spirotrichea</taxon>
        <taxon>Choreotrichia</taxon>
        <taxon>Tintinnida</taxon>
        <taxon>Xystonellidae</taxon>
        <taxon>Favella</taxon>
    </lineage>
</organism>
<dbReference type="EMBL" id="HBIE01022917">
    <property type="protein sequence ID" value="CAE0312041.1"/>
    <property type="molecule type" value="Transcribed_RNA"/>
</dbReference>
<dbReference type="Gene3D" id="3.40.1090.10">
    <property type="entry name" value="Cytosolic phospholipase A2 catalytic domain"/>
    <property type="match status" value="1"/>
</dbReference>
<reference evidence="3" key="1">
    <citation type="submission" date="2021-01" db="EMBL/GenBank/DDBJ databases">
        <authorList>
            <person name="Corre E."/>
            <person name="Pelletier E."/>
            <person name="Niang G."/>
            <person name="Scheremetjew M."/>
            <person name="Finn R."/>
            <person name="Kale V."/>
            <person name="Holt S."/>
            <person name="Cochrane G."/>
            <person name="Meng A."/>
            <person name="Brown T."/>
            <person name="Cohen L."/>
        </authorList>
    </citation>
    <scope>NUCLEOTIDE SEQUENCE</scope>
    <source>
        <strain evidence="3">Fehren 1</strain>
    </source>
</reference>
<evidence type="ECO:0000256" key="1">
    <source>
        <dbReference type="ARBA" id="ARBA00023098"/>
    </source>
</evidence>
<name>A0A7S3MN87_9SPIT</name>
<evidence type="ECO:0000259" key="2">
    <source>
        <dbReference type="Pfam" id="PF01734"/>
    </source>
</evidence>
<dbReference type="AlphaFoldDB" id="A0A7S3MN87"/>
<protein>
    <recommendedName>
        <fullName evidence="2">PNPLA domain-containing protein</fullName>
    </recommendedName>
</protein>
<feature type="domain" description="PNPLA" evidence="2">
    <location>
        <begin position="9"/>
        <end position="158"/>
    </location>
</feature>
<dbReference type="SUPFAM" id="SSF52151">
    <property type="entry name" value="FabD/lysophospholipase-like"/>
    <property type="match status" value="1"/>
</dbReference>
<dbReference type="GO" id="GO:0006629">
    <property type="term" value="P:lipid metabolic process"/>
    <property type="evidence" value="ECO:0007669"/>
    <property type="project" value="UniProtKB-KW"/>
</dbReference>
<proteinExistence type="predicted"/>
<dbReference type="InterPro" id="IPR002641">
    <property type="entry name" value="PNPLA_dom"/>
</dbReference>
<evidence type="ECO:0000313" key="3">
    <source>
        <dbReference type="EMBL" id="CAE0312041.1"/>
    </source>
</evidence>
<dbReference type="InterPro" id="IPR016035">
    <property type="entry name" value="Acyl_Trfase/lysoPLipase"/>
</dbReference>
<keyword evidence="1" id="KW-0443">Lipid metabolism</keyword>